<comment type="caution">
    <text evidence="1">The sequence shown here is derived from an EMBL/GenBank/DDBJ whole genome shotgun (WGS) entry which is preliminary data.</text>
</comment>
<keyword evidence="2" id="KW-1185">Reference proteome</keyword>
<sequence length="218" mass="24998">MGKVIQVHSILQSDKHVAVRVIEDGSSSREFSENNGLPLYRPIRSMYAKGVKRHSVVSKILPRKDSRSKKKDEFSWTHTKVSDWAAQLSKSLVMEEILGKLNVPPKVTSPGVNVSNKVKYKWEGVVPDDILQRNYSRLWKGLGQVWTVIRHGVCWQVRNGWSTDLWWDLWLDSSKPLVVHYLLDSLPTPTPVADVDEFIVVDNHRMSSGLSVRIESRW</sequence>
<name>A0ABR2E7G6_9ROSI</name>
<organism evidence="1 2">
    <name type="scientific">Hibiscus sabdariffa</name>
    <name type="common">roselle</name>
    <dbReference type="NCBI Taxonomy" id="183260"/>
    <lineage>
        <taxon>Eukaryota</taxon>
        <taxon>Viridiplantae</taxon>
        <taxon>Streptophyta</taxon>
        <taxon>Embryophyta</taxon>
        <taxon>Tracheophyta</taxon>
        <taxon>Spermatophyta</taxon>
        <taxon>Magnoliopsida</taxon>
        <taxon>eudicotyledons</taxon>
        <taxon>Gunneridae</taxon>
        <taxon>Pentapetalae</taxon>
        <taxon>rosids</taxon>
        <taxon>malvids</taxon>
        <taxon>Malvales</taxon>
        <taxon>Malvaceae</taxon>
        <taxon>Malvoideae</taxon>
        <taxon>Hibiscus</taxon>
    </lineage>
</organism>
<proteinExistence type="predicted"/>
<protein>
    <submittedName>
        <fullName evidence="1">Uncharacterized protein</fullName>
    </submittedName>
</protein>
<reference evidence="1 2" key="1">
    <citation type="journal article" date="2024" name="G3 (Bethesda)">
        <title>Genome assembly of Hibiscus sabdariffa L. provides insights into metabolisms of medicinal natural products.</title>
        <authorList>
            <person name="Kim T."/>
        </authorList>
    </citation>
    <scope>NUCLEOTIDE SEQUENCE [LARGE SCALE GENOMIC DNA]</scope>
    <source>
        <strain evidence="1">TK-2024</strain>
        <tissue evidence="1">Old leaves</tissue>
    </source>
</reference>
<accession>A0ABR2E7G6</accession>
<evidence type="ECO:0000313" key="1">
    <source>
        <dbReference type="EMBL" id="KAK8553956.1"/>
    </source>
</evidence>
<gene>
    <name evidence="1" type="ORF">V6N12_030935</name>
</gene>
<dbReference type="Proteomes" id="UP001472677">
    <property type="component" value="Unassembled WGS sequence"/>
</dbReference>
<evidence type="ECO:0000313" key="2">
    <source>
        <dbReference type="Proteomes" id="UP001472677"/>
    </source>
</evidence>
<dbReference type="EMBL" id="JBBPBM010000019">
    <property type="protein sequence ID" value="KAK8553956.1"/>
    <property type="molecule type" value="Genomic_DNA"/>
</dbReference>